<name>A0A6L6X3F7_9ACTN</name>
<dbReference type="EMBL" id="WPNZ01000015">
    <property type="protein sequence ID" value="MVO88149.1"/>
    <property type="molecule type" value="Genomic_DNA"/>
</dbReference>
<gene>
    <name evidence="2" type="ORF">GPA10_26170</name>
</gene>
<dbReference type="AlphaFoldDB" id="A0A6L6X3F7"/>
<dbReference type="SUPFAM" id="SSF51445">
    <property type="entry name" value="(Trans)glycosidases"/>
    <property type="match status" value="1"/>
</dbReference>
<dbReference type="InterPro" id="IPR006047">
    <property type="entry name" value="GH13_cat_dom"/>
</dbReference>
<dbReference type="SMART" id="SM00642">
    <property type="entry name" value="Aamy"/>
    <property type="match status" value="1"/>
</dbReference>
<proteinExistence type="predicted"/>
<sequence length="494" mass="55246">MTALPAQPVVLEVNTRVWLREVRRRTGRPVVLGDVPKDAWDEITPHGVDAVWLMGVWERSPEGRDIALRDPSLRAAFTRAVPDITDEDIAGSPYCVRRYEADASLGGQEGLAAARAELDRRGIGLLLDYVPNHVAPDSPWVSEHPEYFVRGTADDVRREPAAFLDTGAAVLARGRDPFFPPWPDVVQLNAFEPELRAATADLLTRIGRVCDGVRCDMAMLLMNDVFARTWGRYAGPAPADDFWPGVVSAVRDRHPGMLFVAEAYWDLEWALQQQGFDFCYDKRLYDRLLHESPESVRLHLAADEAYQRGLVRFLENHDEPRAARTLHPAKERAAAIVIATLPGATLWHEGQFTALRTHLPVFLDRRPDEEPDTGLRAFHEKLLSQVHKSGMRGGRWRLLHPEGWPDNPSHRDLLAWSWSGPGGRFLVVVNLSGHPAQARIPLPEDEPATVEVRLTDILDGTEFRRPGSELTGPGLFVDLAAWAAHVLALEPARD</sequence>
<dbReference type="Proteomes" id="UP000483802">
    <property type="component" value="Unassembled WGS sequence"/>
</dbReference>
<dbReference type="PANTHER" id="PTHR47786:SF2">
    <property type="entry name" value="GLYCOSYL HYDROLASE FAMILY 13 CATALYTIC DOMAIN-CONTAINING PROTEIN"/>
    <property type="match status" value="1"/>
</dbReference>
<dbReference type="GO" id="GO:0005975">
    <property type="term" value="P:carbohydrate metabolic process"/>
    <property type="evidence" value="ECO:0007669"/>
    <property type="project" value="InterPro"/>
</dbReference>
<keyword evidence="3" id="KW-1185">Reference proteome</keyword>
<organism evidence="2 3">
    <name type="scientific">Streptomyces typhae</name>
    <dbReference type="NCBI Taxonomy" id="2681492"/>
    <lineage>
        <taxon>Bacteria</taxon>
        <taxon>Bacillati</taxon>
        <taxon>Actinomycetota</taxon>
        <taxon>Actinomycetes</taxon>
        <taxon>Kitasatosporales</taxon>
        <taxon>Streptomycetaceae</taxon>
        <taxon>Streptomyces</taxon>
    </lineage>
</organism>
<evidence type="ECO:0000313" key="2">
    <source>
        <dbReference type="EMBL" id="MVO88149.1"/>
    </source>
</evidence>
<comment type="caution">
    <text evidence="2">The sequence shown here is derived from an EMBL/GenBank/DDBJ whole genome shotgun (WGS) entry which is preliminary data.</text>
</comment>
<reference evidence="2 3" key="1">
    <citation type="submission" date="2019-11" db="EMBL/GenBank/DDBJ databases">
        <title>Streptomyces typhae sp. nov., a novel endophytic actinomycete isolated from the root of cattail pollen (Typha angustifolia L.).</title>
        <authorList>
            <person name="Peng C."/>
        </authorList>
    </citation>
    <scope>NUCLEOTIDE SEQUENCE [LARGE SCALE GENOMIC DNA]</scope>
    <source>
        <strain evidence="3">p1417</strain>
    </source>
</reference>
<dbReference type="CDD" id="cd11347">
    <property type="entry name" value="AmyAc_1"/>
    <property type="match status" value="1"/>
</dbReference>
<dbReference type="PANTHER" id="PTHR47786">
    <property type="entry name" value="ALPHA-1,4-GLUCAN:MALTOSE-1-PHOSPHATE MALTOSYLTRANSFERASE"/>
    <property type="match status" value="1"/>
</dbReference>
<protein>
    <submittedName>
        <fullName evidence="2">Alpha-amylase</fullName>
    </submittedName>
</protein>
<feature type="domain" description="Glycosyl hydrolase family 13 catalytic" evidence="1">
    <location>
        <begin position="12"/>
        <end position="395"/>
    </location>
</feature>
<dbReference type="Gene3D" id="3.20.20.80">
    <property type="entry name" value="Glycosidases"/>
    <property type="match status" value="1"/>
</dbReference>
<evidence type="ECO:0000259" key="1">
    <source>
        <dbReference type="SMART" id="SM00642"/>
    </source>
</evidence>
<dbReference type="RefSeq" id="WP_157167639.1">
    <property type="nucleotide sequence ID" value="NZ_WPNZ01000015.1"/>
</dbReference>
<accession>A0A6L6X3F7</accession>
<dbReference type="InterPro" id="IPR017853">
    <property type="entry name" value="GH"/>
</dbReference>
<evidence type="ECO:0000313" key="3">
    <source>
        <dbReference type="Proteomes" id="UP000483802"/>
    </source>
</evidence>